<organism evidence="1 2">
    <name type="scientific">Ricinus communis</name>
    <name type="common">Castor bean</name>
    <dbReference type="NCBI Taxonomy" id="3988"/>
    <lineage>
        <taxon>Eukaryota</taxon>
        <taxon>Viridiplantae</taxon>
        <taxon>Streptophyta</taxon>
        <taxon>Embryophyta</taxon>
        <taxon>Tracheophyta</taxon>
        <taxon>Spermatophyta</taxon>
        <taxon>Magnoliopsida</taxon>
        <taxon>eudicotyledons</taxon>
        <taxon>Gunneridae</taxon>
        <taxon>Pentapetalae</taxon>
        <taxon>rosids</taxon>
        <taxon>fabids</taxon>
        <taxon>Malpighiales</taxon>
        <taxon>Euphorbiaceae</taxon>
        <taxon>Acalyphoideae</taxon>
        <taxon>Acalypheae</taxon>
        <taxon>Ricinus</taxon>
    </lineage>
</organism>
<dbReference type="EMBL" id="EQ973856">
    <property type="protein sequence ID" value="EEF41970.1"/>
    <property type="molecule type" value="Genomic_DNA"/>
</dbReference>
<sequence length="61" mass="6691">MVLADGDFTSQEDPLEDHTQALTLKLLKEEVNGVLVQSILMSPPLVVQSSLFHILECNLIG</sequence>
<protein>
    <submittedName>
        <fullName evidence="1">Uncharacterized protein</fullName>
    </submittedName>
</protein>
<evidence type="ECO:0000313" key="2">
    <source>
        <dbReference type="Proteomes" id="UP000008311"/>
    </source>
</evidence>
<accession>B9S346</accession>
<reference evidence="2" key="1">
    <citation type="journal article" date="2010" name="Nat. Biotechnol.">
        <title>Draft genome sequence of the oilseed species Ricinus communis.</title>
        <authorList>
            <person name="Chan A.P."/>
            <person name="Crabtree J."/>
            <person name="Zhao Q."/>
            <person name="Lorenzi H."/>
            <person name="Orvis J."/>
            <person name="Puiu D."/>
            <person name="Melake-Berhan A."/>
            <person name="Jones K.M."/>
            <person name="Redman J."/>
            <person name="Chen G."/>
            <person name="Cahoon E.B."/>
            <person name="Gedil M."/>
            <person name="Stanke M."/>
            <person name="Haas B.J."/>
            <person name="Wortman J.R."/>
            <person name="Fraser-Liggett C.M."/>
            <person name="Ravel J."/>
            <person name="Rabinowicz P.D."/>
        </authorList>
    </citation>
    <scope>NUCLEOTIDE SEQUENCE [LARGE SCALE GENOMIC DNA]</scope>
    <source>
        <strain evidence="2">cv. Hale</strain>
    </source>
</reference>
<keyword evidence="2" id="KW-1185">Reference proteome</keyword>
<dbReference type="AlphaFoldDB" id="B9S346"/>
<dbReference type="Proteomes" id="UP000008311">
    <property type="component" value="Unassembled WGS sequence"/>
</dbReference>
<proteinExistence type="predicted"/>
<gene>
    <name evidence="1" type="ORF">RCOM_1397420</name>
</gene>
<name>B9S346_RICCO</name>
<dbReference type="InParanoid" id="B9S346"/>
<evidence type="ECO:0000313" key="1">
    <source>
        <dbReference type="EMBL" id="EEF41970.1"/>
    </source>
</evidence>